<dbReference type="InterPro" id="IPR032710">
    <property type="entry name" value="NTF2-like_dom_sf"/>
</dbReference>
<dbReference type="GO" id="GO:0006606">
    <property type="term" value="P:protein import into nucleus"/>
    <property type="evidence" value="ECO:0007669"/>
    <property type="project" value="UniProtKB-ARBA"/>
</dbReference>
<dbReference type="GO" id="GO:0051028">
    <property type="term" value="P:mRNA transport"/>
    <property type="evidence" value="ECO:0007669"/>
    <property type="project" value="UniProtKB-UniRule"/>
</dbReference>
<protein>
    <recommendedName>
        <fullName evidence="2 3">Nuclear transport factor 2</fullName>
        <shortName evidence="3">NTF-2</shortName>
    </recommendedName>
</protein>
<sequence>MADADAAAAQFVDRYYQLFDEDRKSLAQLYRDSSILSFEGDQVVGTTAIVEKLVSLPFQKVHLASKVTQVSIGTVRSVAVSVAGALIVDDSPNPLQFSQIFHLIAEGDTFYIFNNILQLGLPGTHE</sequence>
<dbReference type="EMBL" id="JARJCN010000022">
    <property type="protein sequence ID" value="KAJ7090345.1"/>
    <property type="molecule type" value="Genomic_DNA"/>
</dbReference>
<accession>A0AAD6XPU6</accession>
<feature type="domain" description="NTF2" evidence="4">
    <location>
        <begin position="7"/>
        <end position="119"/>
    </location>
</feature>
<dbReference type="Gene3D" id="3.10.450.50">
    <property type="match status" value="1"/>
</dbReference>
<comment type="function">
    <text evidence="3">Has a role in nuclear-cytoplasmic transport of proteins and mRNAs.</text>
</comment>
<evidence type="ECO:0000259" key="4">
    <source>
        <dbReference type="PROSITE" id="PS50177"/>
    </source>
</evidence>
<dbReference type="SUPFAM" id="SSF54427">
    <property type="entry name" value="NTF2-like"/>
    <property type="match status" value="1"/>
</dbReference>
<dbReference type="Pfam" id="PF02136">
    <property type="entry name" value="NTF2"/>
    <property type="match status" value="1"/>
</dbReference>
<dbReference type="CDD" id="cd00780">
    <property type="entry name" value="NTF2"/>
    <property type="match status" value="1"/>
</dbReference>
<dbReference type="AlphaFoldDB" id="A0AAD6XPU6"/>
<dbReference type="InterPro" id="IPR045875">
    <property type="entry name" value="NTF2"/>
</dbReference>
<dbReference type="FunFam" id="3.10.450.50:FF:000005">
    <property type="entry name" value="Nuclear transport factor 2"/>
    <property type="match status" value="1"/>
</dbReference>
<organism evidence="5 6">
    <name type="scientific">Mycena belliarum</name>
    <dbReference type="NCBI Taxonomy" id="1033014"/>
    <lineage>
        <taxon>Eukaryota</taxon>
        <taxon>Fungi</taxon>
        <taxon>Dikarya</taxon>
        <taxon>Basidiomycota</taxon>
        <taxon>Agaricomycotina</taxon>
        <taxon>Agaricomycetes</taxon>
        <taxon>Agaricomycetidae</taxon>
        <taxon>Agaricales</taxon>
        <taxon>Marasmiineae</taxon>
        <taxon>Mycenaceae</taxon>
        <taxon>Mycena</taxon>
    </lineage>
</organism>
<dbReference type="PANTHER" id="PTHR12612">
    <property type="entry name" value="NUCLEAR TRANSPORT FACTOR 2"/>
    <property type="match status" value="1"/>
</dbReference>
<evidence type="ECO:0000256" key="1">
    <source>
        <dbReference type="ARBA" id="ARBA00022490"/>
    </source>
</evidence>
<keyword evidence="1 3" id="KW-0963">Cytoplasm</keyword>
<keyword evidence="3" id="KW-0539">Nucleus</keyword>
<dbReference type="InterPro" id="IPR018222">
    <property type="entry name" value="Nuclear_transport_factor_2_euk"/>
</dbReference>
<reference evidence="5" key="1">
    <citation type="submission" date="2023-03" db="EMBL/GenBank/DDBJ databases">
        <title>Massive genome expansion in bonnet fungi (Mycena s.s.) driven by repeated elements and novel gene families across ecological guilds.</title>
        <authorList>
            <consortium name="Lawrence Berkeley National Laboratory"/>
            <person name="Harder C.B."/>
            <person name="Miyauchi S."/>
            <person name="Viragh M."/>
            <person name="Kuo A."/>
            <person name="Thoen E."/>
            <person name="Andreopoulos B."/>
            <person name="Lu D."/>
            <person name="Skrede I."/>
            <person name="Drula E."/>
            <person name="Henrissat B."/>
            <person name="Morin E."/>
            <person name="Kohler A."/>
            <person name="Barry K."/>
            <person name="LaButti K."/>
            <person name="Morin E."/>
            <person name="Salamov A."/>
            <person name="Lipzen A."/>
            <person name="Mereny Z."/>
            <person name="Hegedus B."/>
            <person name="Baldrian P."/>
            <person name="Stursova M."/>
            <person name="Weitz H."/>
            <person name="Taylor A."/>
            <person name="Grigoriev I.V."/>
            <person name="Nagy L.G."/>
            <person name="Martin F."/>
            <person name="Kauserud H."/>
        </authorList>
    </citation>
    <scope>NUCLEOTIDE SEQUENCE</scope>
    <source>
        <strain evidence="5">CBHHK173m</strain>
    </source>
</reference>
<dbReference type="InterPro" id="IPR002075">
    <property type="entry name" value="NTF2_dom"/>
</dbReference>
<dbReference type="GO" id="GO:0005737">
    <property type="term" value="C:cytoplasm"/>
    <property type="evidence" value="ECO:0007669"/>
    <property type="project" value="UniProtKB-SubCell"/>
</dbReference>
<dbReference type="GO" id="GO:0005635">
    <property type="term" value="C:nuclear envelope"/>
    <property type="evidence" value="ECO:0007669"/>
    <property type="project" value="UniProtKB-ARBA"/>
</dbReference>
<evidence type="ECO:0000256" key="3">
    <source>
        <dbReference type="RuleBase" id="RU369002"/>
    </source>
</evidence>
<keyword evidence="3" id="KW-0653">Protein transport</keyword>
<gene>
    <name evidence="5" type="ORF">B0H15DRAFT_838238</name>
</gene>
<proteinExistence type="predicted"/>
<comment type="caution">
    <text evidence="5">The sequence shown here is derived from an EMBL/GenBank/DDBJ whole genome shotgun (WGS) entry which is preliminary data.</text>
</comment>
<comment type="subcellular location">
    <subcellularLocation>
        <location evidence="3">Cytoplasm</location>
    </subcellularLocation>
    <subcellularLocation>
        <location evidence="3">Nucleus</location>
    </subcellularLocation>
</comment>
<keyword evidence="6" id="KW-1185">Reference proteome</keyword>
<name>A0AAD6XPU6_9AGAR</name>
<evidence type="ECO:0000313" key="6">
    <source>
        <dbReference type="Proteomes" id="UP001222325"/>
    </source>
</evidence>
<evidence type="ECO:0000313" key="5">
    <source>
        <dbReference type="EMBL" id="KAJ7090345.1"/>
    </source>
</evidence>
<dbReference type="PROSITE" id="PS50177">
    <property type="entry name" value="NTF2_DOMAIN"/>
    <property type="match status" value="1"/>
</dbReference>
<evidence type="ECO:0000256" key="2">
    <source>
        <dbReference type="ARBA" id="ARBA00026247"/>
    </source>
</evidence>
<dbReference type="Proteomes" id="UP001222325">
    <property type="component" value="Unassembled WGS sequence"/>
</dbReference>
<keyword evidence="3" id="KW-0813">Transport</keyword>